<dbReference type="CDD" id="cd00303">
    <property type="entry name" value="retropepsin_like"/>
    <property type="match status" value="2"/>
</dbReference>
<dbReference type="SUPFAM" id="SSF56672">
    <property type="entry name" value="DNA/RNA polymerases"/>
    <property type="match status" value="1"/>
</dbReference>
<feature type="region of interest" description="Disordered" evidence="1">
    <location>
        <begin position="220"/>
        <end position="251"/>
    </location>
</feature>
<feature type="compositionally biased region" description="Polar residues" evidence="1">
    <location>
        <begin position="225"/>
        <end position="251"/>
    </location>
</feature>
<organism evidence="3 4">
    <name type="scientific">Hypsizygus marmoreus</name>
    <name type="common">White beech mushroom</name>
    <name type="synonym">Agaricus marmoreus</name>
    <dbReference type="NCBI Taxonomy" id="39966"/>
    <lineage>
        <taxon>Eukaryota</taxon>
        <taxon>Fungi</taxon>
        <taxon>Dikarya</taxon>
        <taxon>Basidiomycota</taxon>
        <taxon>Agaricomycotina</taxon>
        <taxon>Agaricomycetes</taxon>
        <taxon>Agaricomycetidae</taxon>
        <taxon>Agaricales</taxon>
        <taxon>Tricholomatineae</taxon>
        <taxon>Lyophyllaceae</taxon>
        <taxon>Hypsizygus</taxon>
    </lineage>
</organism>
<dbReference type="InParanoid" id="A0A369KJ51"/>
<dbReference type="Gene3D" id="3.10.10.10">
    <property type="entry name" value="HIV Type 1 Reverse Transcriptase, subunit A, domain 1"/>
    <property type="match status" value="1"/>
</dbReference>
<dbReference type="Proteomes" id="UP000076154">
    <property type="component" value="Unassembled WGS sequence"/>
</dbReference>
<dbReference type="STRING" id="39966.A0A369KJ51"/>
<dbReference type="InterPro" id="IPR000477">
    <property type="entry name" value="RT_dom"/>
</dbReference>
<dbReference type="EMBL" id="LUEZ02000002">
    <property type="protein sequence ID" value="RDB30976.1"/>
    <property type="molecule type" value="Genomic_DNA"/>
</dbReference>
<feature type="compositionally biased region" description="Low complexity" evidence="1">
    <location>
        <begin position="451"/>
        <end position="460"/>
    </location>
</feature>
<feature type="region of interest" description="Disordered" evidence="1">
    <location>
        <begin position="410"/>
        <end position="460"/>
    </location>
</feature>
<accession>A0A369KJ51</accession>
<dbReference type="CDD" id="cd01647">
    <property type="entry name" value="RT_LTR"/>
    <property type="match status" value="1"/>
</dbReference>
<dbReference type="InterPro" id="IPR043502">
    <property type="entry name" value="DNA/RNA_pol_sf"/>
</dbReference>
<feature type="compositionally biased region" description="Basic and acidic residues" evidence="1">
    <location>
        <begin position="21"/>
        <end position="54"/>
    </location>
</feature>
<feature type="region of interest" description="Disordered" evidence="1">
    <location>
        <begin position="371"/>
        <end position="397"/>
    </location>
</feature>
<feature type="domain" description="Reverse transcriptase" evidence="2">
    <location>
        <begin position="518"/>
        <end position="664"/>
    </location>
</feature>
<feature type="compositionally biased region" description="Polar residues" evidence="1">
    <location>
        <begin position="423"/>
        <end position="443"/>
    </location>
</feature>
<protein>
    <recommendedName>
        <fullName evidence="2">Reverse transcriptase domain-containing protein</fullName>
    </recommendedName>
</protein>
<dbReference type="PANTHER" id="PTHR24559:SF444">
    <property type="entry name" value="REVERSE TRANSCRIPTASE DOMAIN-CONTAINING PROTEIN"/>
    <property type="match status" value="1"/>
</dbReference>
<keyword evidence="4" id="KW-1185">Reference proteome</keyword>
<evidence type="ECO:0000313" key="4">
    <source>
        <dbReference type="Proteomes" id="UP000076154"/>
    </source>
</evidence>
<dbReference type="InterPro" id="IPR043128">
    <property type="entry name" value="Rev_trsase/Diguanyl_cyclase"/>
</dbReference>
<name>A0A369KJ51_HYPMA</name>
<dbReference type="Gene3D" id="3.30.70.270">
    <property type="match status" value="1"/>
</dbReference>
<dbReference type="InterPro" id="IPR021109">
    <property type="entry name" value="Peptidase_aspartic_dom_sf"/>
</dbReference>
<dbReference type="AlphaFoldDB" id="A0A369KJ51"/>
<dbReference type="Pfam" id="PF00078">
    <property type="entry name" value="RVT_1"/>
    <property type="match status" value="1"/>
</dbReference>
<dbReference type="InterPro" id="IPR053134">
    <property type="entry name" value="RNA-dir_DNA_polymerase"/>
</dbReference>
<dbReference type="PROSITE" id="PS50878">
    <property type="entry name" value="RT_POL"/>
    <property type="match status" value="1"/>
</dbReference>
<feature type="region of interest" description="Disordered" evidence="1">
    <location>
        <begin position="1"/>
        <end position="76"/>
    </location>
</feature>
<evidence type="ECO:0000259" key="2">
    <source>
        <dbReference type="PROSITE" id="PS50878"/>
    </source>
</evidence>
<evidence type="ECO:0000313" key="3">
    <source>
        <dbReference type="EMBL" id="RDB30976.1"/>
    </source>
</evidence>
<dbReference type="Gene3D" id="2.40.70.10">
    <property type="entry name" value="Acid Proteases"/>
    <property type="match status" value="1"/>
</dbReference>
<proteinExistence type="predicted"/>
<feature type="compositionally biased region" description="Polar residues" evidence="1">
    <location>
        <begin position="1"/>
        <end position="19"/>
    </location>
</feature>
<dbReference type="OrthoDB" id="3250101at2759"/>
<sequence length="664" mass="75273">MPLIQRRNTTQKNPRSTQSKPKKEGDHGFESPQKRKNDDERKARASYAESRDTSCKIAQNARLWDERPTPSTDTPTAYLSSNSSQLFLLKVSISQLDEPITPLVDSRATDNFIDEELISNTSGILEELSNPIGLYLFDGQPTSSGTITHQLSTTITLQNHLSHPIQLLPTKLHTSALIILGLPWLREINPSINWQTMMMTFEHYGPDNDAITFEIPRFPIDTPKRTTQSNTNVQNKASDTTNTPPINSHSPRSFILRVKTSHYEHPINALVDSGASENFVDKSLTTLPTTRLENPINLQLFDGNATSGGPIMLKVKTQLRLENNLPTNCECLPWLREANPDINWQQMTMSFHRTTFLAAIITLKTTQSQRATTIEEVEDEDASPNQSTWDLDPDQPILQDVTETDYEIRNEPKDDAEPHTNPERNNTPRTLPSHESSNEPPSTNDNESDDGNNVSDNNNPDIQIIGAAPFSMLIRDGAKAFQLHILPTLLEEHLRAESHPRDTPPKTEDEILKEIVPTEYQDFADVFSAAGAPVLFAKKKDGSLHLCVDYHSLNRITKKNRYPLPLIGDLVDRLQKAKVYSKIDLRAGYNNIRIAPGHEWKTAFRTRYGLFKYLVMPFRMTNSPATFQYFMNDIFHDMNDVFVVIYLDDILIFSDNLEDHKVHV</sequence>
<feature type="compositionally biased region" description="Basic and acidic residues" evidence="1">
    <location>
        <begin position="410"/>
        <end position="422"/>
    </location>
</feature>
<gene>
    <name evidence="3" type="ORF">Hypma_000173</name>
</gene>
<dbReference type="PANTHER" id="PTHR24559">
    <property type="entry name" value="TRANSPOSON TY3-I GAG-POL POLYPROTEIN"/>
    <property type="match status" value="1"/>
</dbReference>
<evidence type="ECO:0000256" key="1">
    <source>
        <dbReference type="SAM" id="MobiDB-lite"/>
    </source>
</evidence>
<reference evidence="3" key="1">
    <citation type="submission" date="2018-04" db="EMBL/GenBank/DDBJ databases">
        <title>Whole genome sequencing of Hypsizygus marmoreus.</title>
        <authorList>
            <person name="Choi I.-G."/>
            <person name="Min B."/>
            <person name="Kim J.-G."/>
            <person name="Kim S."/>
            <person name="Oh Y.-L."/>
            <person name="Kong W.-S."/>
            <person name="Park H."/>
            <person name="Jeong J."/>
            <person name="Song E.-S."/>
        </authorList>
    </citation>
    <scope>NUCLEOTIDE SEQUENCE [LARGE SCALE GENOMIC DNA]</scope>
    <source>
        <strain evidence="3">51987-8</strain>
    </source>
</reference>
<comment type="caution">
    <text evidence="3">The sequence shown here is derived from an EMBL/GenBank/DDBJ whole genome shotgun (WGS) entry which is preliminary data.</text>
</comment>